<organism evidence="1 2">
    <name type="scientific">Pseudoroseicyclus aestuarii</name>
    <dbReference type="NCBI Taxonomy" id="1795041"/>
    <lineage>
        <taxon>Bacteria</taxon>
        <taxon>Pseudomonadati</taxon>
        <taxon>Pseudomonadota</taxon>
        <taxon>Alphaproteobacteria</taxon>
        <taxon>Rhodobacterales</taxon>
        <taxon>Paracoccaceae</taxon>
        <taxon>Pseudoroseicyclus</taxon>
    </lineage>
</organism>
<dbReference type="AlphaFoldDB" id="A0A318SV85"/>
<dbReference type="Proteomes" id="UP000248311">
    <property type="component" value="Unassembled WGS sequence"/>
</dbReference>
<accession>A0A318SV85</accession>
<proteinExistence type="predicted"/>
<evidence type="ECO:0000313" key="2">
    <source>
        <dbReference type="Proteomes" id="UP000248311"/>
    </source>
</evidence>
<keyword evidence="2" id="KW-1185">Reference proteome</keyword>
<comment type="caution">
    <text evidence="1">The sequence shown here is derived from an EMBL/GenBank/DDBJ whole genome shotgun (WGS) entry which is preliminary data.</text>
</comment>
<name>A0A318SV85_9RHOB</name>
<evidence type="ECO:0000313" key="1">
    <source>
        <dbReference type="EMBL" id="PYE84269.1"/>
    </source>
</evidence>
<dbReference type="RefSeq" id="WP_245904702.1">
    <property type="nucleotide sequence ID" value="NZ_QJTE01000002.1"/>
</dbReference>
<reference evidence="1 2" key="1">
    <citation type="submission" date="2018-06" db="EMBL/GenBank/DDBJ databases">
        <title>Genomic Encyclopedia of Type Strains, Phase III (KMG-III): the genomes of soil and plant-associated and newly described type strains.</title>
        <authorList>
            <person name="Whitman W."/>
        </authorList>
    </citation>
    <scope>NUCLEOTIDE SEQUENCE [LARGE SCALE GENOMIC DNA]</scope>
    <source>
        <strain evidence="1 2">CECT 9025</strain>
    </source>
</reference>
<sequence length="123" mass="13434">MTDMSDILPDAVREGLEQARLKALRRSSRLSIQDGTRVLPVLRLWDGGFSVAAGAEVLPRGFVDLYDGPRHLYQCLVVASQVEGAERVYDFKWNAPVTGAPAADYVRDEARPEALIPAPARGA</sequence>
<protein>
    <submittedName>
        <fullName evidence="1">Uncharacterized protein</fullName>
    </submittedName>
</protein>
<dbReference type="EMBL" id="QJTE01000002">
    <property type="protein sequence ID" value="PYE84269.1"/>
    <property type="molecule type" value="Genomic_DNA"/>
</dbReference>
<gene>
    <name evidence="1" type="ORF">DFP88_10264</name>
</gene>